<reference evidence="6" key="1">
    <citation type="journal article" date="2007" name="Science">
        <title>Draft genome of the filarial nematode parasite Brugia malayi.</title>
        <authorList>
            <person name="Ghedin E."/>
            <person name="Wang S."/>
            <person name="Spiro D."/>
            <person name="Caler E."/>
            <person name="Zhao Q."/>
            <person name="Crabtree J."/>
            <person name="Allen J.E."/>
            <person name="Delcher A.L."/>
            <person name="Guiliano D.B."/>
            <person name="Miranda-Saavedra D."/>
            <person name="Angiuoli S.V."/>
            <person name="Creasy T."/>
            <person name="Amedeo P."/>
            <person name="Haas B."/>
            <person name="El-Sayed N.M."/>
            <person name="Wortman J.R."/>
            <person name="Feldblyum T."/>
            <person name="Tallon L."/>
            <person name="Schatz M."/>
            <person name="Shumway M."/>
            <person name="Koo H."/>
            <person name="Salzberg S.L."/>
            <person name="Schobel S."/>
            <person name="Pertea M."/>
            <person name="Pop M."/>
            <person name="White O."/>
            <person name="Barton G.J."/>
            <person name="Carlow C.K."/>
            <person name="Crawford M.J."/>
            <person name="Daub J."/>
            <person name="Dimmic M.W."/>
            <person name="Estes C.F."/>
            <person name="Foster J.M."/>
            <person name="Ganatra M."/>
            <person name="Gregory W.F."/>
            <person name="Johnson N.M."/>
            <person name="Jin J."/>
            <person name="Komuniecki R."/>
            <person name="Korf I."/>
            <person name="Kumar S."/>
            <person name="Laney S."/>
            <person name="Li B.W."/>
            <person name="Li W."/>
            <person name="Lindblom T.H."/>
            <person name="Lustigman S."/>
            <person name="Ma D."/>
            <person name="Maina C.V."/>
            <person name="Martin D.M."/>
            <person name="McCarter J.P."/>
            <person name="McReynolds L."/>
            <person name="Mitreva M."/>
            <person name="Nutman T.B."/>
            <person name="Parkinson J."/>
            <person name="Peregrin-Alvarez J.M."/>
            <person name="Poole C."/>
            <person name="Ren Q."/>
            <person name="Saunders L."/>
            <person name="Sluder A.E."/>
            <person name="Smith K."/>
            <person name="Stanke M."/>
            <person name="Unnasch T.R."/>
            <person name="Ware J."/>
            <person name="Wei A.D."/>
            <person name="Weil G."/>
            <person name="Williams D.J."/>
            <person name="Zhang Y."/>
            <person name="Williams S.A."/>
            <person name="Fraser-Liggett C."/>
            <person name="Slatko B."/>
            <person name="Blaxter M.L."/>
            <person name="Scott A.L."/>
        </authorList>
    </citation>
    <scope>NUCLEOTIDE SEQUENCE</scope>
    <source>
        <strain evidence="6">FR3</strain>
    </source>
</reference>
<evidence type="ECO:0000313" key="7">
    <source>
        <dbReference type="WormBase" id="Bm4035a"/>
    </source>
</evidence>
<dbReference type="Pfam" id="PF05708">
    <property type="entry name" value="Peptidase_C92"/>
    <property type="match status" value="1"/>
</dbReference>
<dbReference type="InterPro" id="IPR029510">
    <property type="entry name" value="Ald_DH_CS_GLU"/>
</dbReference>
<organism evidence="6">
    <name type="scientific">Brugia malayi</name>
    <name type="common">Filarial nematode worm</name>
    <dbReference type="NCBI Taxonomy" id="6279"/>
    <lineage>
        <taxon>Eukaryota</taxon>
        <taxon>Metazoa</taxon>
        <taxon>Ecdysozoa</taxon>
        <taxon>Nematoda</taxon>
        <taxon>Chromadorea</taxon>
        <taxon>Rhabditida</taxon>
        <taxon>Spirurina</taxon>
        <taxon>Spiruromorpha</taxon>
        <taxon>Filarioidea</taxon>
        <taxon>Onchocercidae</taxon>
        <taxon>Brugia</taxon>
    </lineage>
</organism>
<dbReference type="FunFam" id="3.40.309.10:FF:000012">
    <property type="entry name" value="Betaine aldehyde dehydrogenase"/>
    <property type="match status" value="1"/>
</dbReference>
<sequence>MFLKGVDIGVGDVVFFKKGDNRKSDEQFEEAVAGVASEAVIHVALLYEDTVQWVIHATRESGVCQELLINVVEKLHPESFEVYRAQVPQAVRISASQWAKSKLGANYNDIFSPNMRNSKGDEAFYCCQLITKSYEAAGIHDFCPSHHLNFNDSNGEILPFWEEYYRKRSLPVPQNMPGSHPAKLIHSKYLKLHFARFCMPLVKFIELSFLNEDKYFGYKKLFGKILIFPGEILARCGCAKTEVIDEVVKDACEAQKSWMALNVHVIMSIPILSYVDRNHFSNFFEYTYYIYYQMSNVASQLFPITGNHFPLSNDNYAYTERVPWGVVGAIGVWNYPMLTASWKIAPALMCGNAVLYKPSPFAPITSVVLAQILQAAGLPDGVLSVLQGEGETGQAICEHGGINKVTFTGSTATGSKILASCSLLDRIKPVTLELGGKSAMIICEDADIDVAVTGALMANFFAQGEVCSNASKVLVHVSRYDEFRQKVVKQTKNLAIGDPLLKETKIGATISREHLNKVKTYISEAVQQGAKLLCGGDEVKVKGLENGYYLSPAILDSINEQMKIYKEEVFGAAMLIIPFQNNEDAIRMANDTLYGLAAGVFTRNLHLAYSLASKLHAGNIYVNTFNITNAMIPFGGMKQSGFGRENGIAALEAFSQLKSVFVNASEKLDNPFL</sequence>
<evidence type="ECO:0000256" key="2">
    <source>
        <dbReference type="ARBA" id="ARBA00023002"/>
    </source>
</evidence>
<dbReference type="FunFam" id="3.40.605.10:FF:000026">
    <property type="entry name" value="Aldehyde dehydrogenase, putative"/>
    <property type="match status" value="1"/>
</dbReference>
<dbReference type="SUPFAM" id="SSF53720">
    <property type="entry name" value="ALDH-like"/>
    <property type="match status" value="1"/>
</dbReference>
<dbReference type="PROSITE" id="PS00687">
    <property type="entry name" value="ALDEHYDE_DEHYDR_GLU"/>
    <property type="match status" value="1"/>
</dbReference>
<evidence type="ECO:0000256" key="4">
    <source>
        <dbReference type="RuleBase" id="RU003345"/>
    </source>
</evidence>
<comment type="similarity">
    <text evidence="1 4">Belongs to the aldehyde dehydrogenase family.</text>
</comment>
<dbReference type="OMA" id="GQAICEH"/>
<dbReference type="Gene3D" id="3.90.1720.10">
    <property type="entry name" value="endopeptidase domain like (from Nostoc punctiforme)"/>
    <property type="match status" value="1"/>
</dbReference>
<protein>
    <submittedName>
        <fullName evidence="6">BMA-ALH-11, isoform a</fullName>
    </submittedName>
</protein>
<keyword evidence="2 4" id="KW-0560">Oxidoreductase</keyword>
<feature type="active site" evidence="3">
    <location>
        <position position="433"/>
    </location>
</feature>
<dbReference type="InterPro" id="IPR016162">
    <property type="entry name" value="Ald_DH_N"/>
</dbReference>
<dbReference type="InterPro" id="IPR016161">
    <property type="entry name" value="Ald_DH/histidinol_DH"/>
</dbReference>
<dbReference type="Gene3D" id="3.40.309.10">
    <property type="entry name" value="Aldehyde Dehydrogenase, Chain A, domain 2"/>
    <property type="match status" value="1"/>
</dbReference>
<evidence type="ECO:0000256" key="1">
    <source>
        <dbReference type="ARBA" id="ARBA00009986"/>
    </source>
</evidence>
<dbReference type="InterPro" id="IPR016163">
    <property type="entry name" value="Ald_DH_C"/>
</dbReference>
<dbReference type="EMBL" id="LN857010">
    <property type="protein sequence ID" value="CDP99583.1"/>
    <property type="molecule type" value="Genomic_DNA"/>
</dbReference>
<dbReference type="Pfam" id="PF00171">
    <property type="entry name" value="Aldedh"/>
    <property type="match status" value="1"/>
</dbReference>
<dbReference type="PROSITE" id="PS00070">
    <property type="entry name" value="ALDEHYDE_DEHYDR_CYS"/>
    <property type="match status" value="1"/>
</dbReference>
<accession>A0A1I9G4C5</accession>
<dbReference type="AlphaFoldDB" id="A0A1I9G4C5"/>
<dbReference type="InterPro" id="IPR024453">
    <property type="entry name" value="Peptidase_C92"/>
</dbReference>
<name>A0A1I9G4C5_BRUMA</name>
<dbReference type="SUPFAM" id="SSF54001">
    <property type="entry name" value="Cysteine proteinases"/>
    <property type="match status" value="1"/>
</dbReference>
<evidence type="ECO:0000259" key="5">
    <source>
        <dbReference type="Pfam" id="PF00171"/>
    </source>
</evidence>
<dbReference type="WormBase" id="Bm4035a">
    <property type="protein sequence ID" value="BM06844"/>
    <property type="gene ID" value="WBGene00224296"/>
    <property type="gene designation" value="Bma-alh-11"/>
</dbReference>
<gene>
    <name evidence="7" type="primary">bma-alh-11</name>
    <name evidence="6" type="synonym">Bma-alh-11</name>
    <name evidence="7" type="ORF">Bm4035</name>
    <name evidence="6" type="ORF">BM_Bm4035</name>
</gene>
<dbReference type="Gene3D" id="3.40.605.10">
    <property type="entry name" value="Aldehyde Dehydrogenase, Chain A, domain 1"/>
    <property type="match status" value="1"/>
</dbReference>
<feature type="domain" description="Aldehyde dehydrogenase" evidence="5">
    <location>
        <begin position="295"/>
        <end position="660"/>
    </location>
</feature>
<evidence type="ECO:0000256" key="3">
    <source>
        <dbReference type="PROSITE-ProRule" id="PRU10007"/>
    </source>
</evidence>
<dbReference type="PANTHER" id="PTHR11699">
    <property type="entry name" value="ALDEHYDE DEHYDROGENASE-RELATED"/>
    <property type="match status" value="1"/>
</dbReference>
<dbReference type="InterPro" id="IPR038765">
    <property type="entry name" value="Papain-like_cys_pep_sf"/>
</dbReference>
<proteinExistence type="inferred from homology"/>
<reference evidence="6" key="2">
    <citation type="submission" date="2012-12" db="EMBL/GenBank/DDBJ databases">
        <authorList>
            <consortium name="WormBase Consortium"/>
            <person name="Ghedin E."/>
            <person name="Paulini M."/>
        </authorList>
    </citation>
    <scope>NUCLEOTIDE SEQUENCE</scope>
    <source>
        <strain evidence="6">FR3</strain>
    </source>
</reference>
<dbReference type="GO" id="GO:0016620">
    <property type="term" value="F:oxidoreductase activity, acting on the aldehyde or oxo group of donors, NAD or NADP as acceptor"/>
    <property type="evidence" value="ECO:0007669"/>
    <property type="project" value="InterPro"/>
</dbReference>
<evidence type="ECO:0000313" key="6">
    <source>
        <dbReference type="EMBL" id="CDP99583.1"/>
    </source>
</evidence>
<dbReference type="InterPro" id="IPR015590">
    <property type="entry name" value="Aldehyde_DH_dom"/>
</dbReference>
<dbReference type="InterPro" id="IPR016160">
    <property type="entry name" value="Ald_DH_CS_CYS"/>
</dbReference>